<keyword evidence="10" id="KW-1185">Reference proteome</keyword>
<keyword evidence="5 7" id="KW-1133">Transmembrane helix</keyword>
<proteinExistence type="predicted"/>
<dbReference type="GO" id="GO:0016787">
    <property type="term" value="F:hydrolase activity"/>
    <property type="evidence" value="ECO:0007669"/>
    <property type="project" value="UniProtKB-KW"/>
</dbReference>
<feature type="transmembrane region" description="Helical" evidence="7">
    <location>
        <begin position="153"/>
        <end position="176"/>
    </location>
</feature>
<keyword evidence="3 7" id="KW-0812">Transmembrane</keyword>
<evidence type="ECO:0000313" key="9">
    <source>
        <dbReference type="EMBL" id="SHE75347.1"/>
    </source>
</evidence>
<evidence type="ECO:0000313" key="10">
    <source>
        <dbReference type="Proteomes" id="UP000184114"/>
    </source>
</evidence>
<name>A0A1M4W2B9_9FIRM</name>
<protein>
    <submittedName>
        <fullName evidence="9">Undecaprenyl-diphosphatase</fullName>
    </submittedName>
</protein>
<dbReference type="InterPro" id="IPR036938">
    <property type="entry name" value="PAP2/HPO_sf"/>
</dbReference>
<evidence type="ECO:0000256" key="2">
    <source>
        <dbReference type="ARBA" id="ARBA00022475"/>
    </source>
</evidence>
<evidence type="ECO:0000256" key="1">
    <source>
        <dbReference type="ARBA" id="ARBA00004651"/>
    </source>
</evidence>
<reference evidence="10" key="1">
    <citation type="submission" date="2016-11" db="EMBL/GenBank/DDBJ databases">
        <authorList>
            <person name="Varghese N."/>
            <person name="Submissions S."/>
        </authorList>
    </citation>
    <scope>NUCLEOTIDE SEQUENCE [LARGE SCALE GENOMIC DNA]</scope>
    <source>
        <strain evidence="10">DSM 18095</strain>
    </source>
</reference>
<evidence type="ECO:0000256" key="5">
    <source>
        <dbReference type="ARBA" id="ARBA00022989"/>
    </source>
</evidence>
<feature type="domain" description="Phosphatidic acid phosphatase type 2/haloperoxidase" evidence="8">
    <location>
        <begin position="59"/>
        <end position="168"/>
    </location>
</feature>
<dbReference type="STRING" id="1123404.SAMN02745784_01681"/>
<dbReference type="Proteomes" id="UP000184114">
    <property type="component" value="Unassembled WGS sequence"/>
</dbReference>
<gene>
    <name evidence="9" type="ORF">SAMN02745784_01681</name>
</gene>
<evidence type="ECO:0000256" key="4">
    <source>
        <dbReference type="ARBA" id="ARBA00022801"/>
    </source>
</evidence>
<evidence type="ECO:0000256" key="6">
    <source>
        <dbReference type="ARBA" id="ARBA00023136"/>
    </source>
</evidence>
<evidence type="ECO:0000259" key="8">
    <source>
        <dbReference type="SMART" id="SM00014"/>
    </source>
</evidence>
<dbReference type="SMART" id="SM00014">
    <property type="entry name" value="acidPPc"/>
    <property type="match status" value="1"/>
</dbReference>
<evidence type="ECO:0000256" key="7">
    <source>
        <dbReference type="SAM" id="Phobius"/>
    </source>
</evidence>
<dbReference type="Pfam" id="PF01569">
    <property type="entry name" value="PAP2"/>
    <property type="match status" value="1"/>
</dbReference>
<dbReference type="PANTHER" id="PTHR14969:SF62">
    <property type="entry name" value="DECAPRENYLPHOSPHORYL-5-PHOSPHORIBOSE PHOSPHATASE RV3807C-RELATED"/>
    <property type="match status" value="1"/>
</dbReference>
<evidence type="ECO:0000256" key="3">
    <source>
        <dbReference type="ARBA" id="ARBA00022692"/>
    </source>
</evidence>
<dbReference type="RefSeq" id="WP_072975354.1">
    <property type="nucleotide sequence ID" value="NZ_FQTY01000006.1"/>
</dbReference>
<sequence length="186" mass="20855">MKNKLKRFDDVFIDLINRKMKHRYLDTIMYRATNLGGAVFSSLLVLVLIFIGSSHIRLMGFEALGALIISQVIVHALKRILSRERPYKIIEQLNTFGINLKDYSFPSGHTTASFSIATTIAFNIPKLTVLVFTIAIVVAVSRIYLGVHYPTDVAAGIFLGIGTALIVHFYLIEYIYTLVDNCGLKL</sequence>
<keyword evidence="4" id="KW-0378">Hydrolase</keyword>
<dbReference type="PANTHER" id="PTHR14969">
    <property type="entry name" value="SPHINGOSINE-1-PHOSPHATE PHOSPHOHYDROLASE"/>
    <property type="match status" value="1"/>
</dbReference>
<keyword evidence="6 7" id="KW-0472">Membrane</keyword>
<feature type="transmembrane region" description="Helical" evidence="7">
    <location>
        <begin position="127"/>
        <end position="147"/>
    </location>
</feature>
<dbReference type="GO" id="GO:0005886">
    <property type="term" value="C:plasma membrane"/>
    <property type="evidence" value="ECO:0007669"/>
    <property type="project" value="UniProtKB-SubCell"/>
</dbReference>
<dbReference type="AlphaFoldDB" id="A0A1M4W2B9"/>
<comment type="subcellular location">
    <subcellularLocation>
        <location evidence="1">Cell membrane</location>
        <topology evidence="1">Multi-pass membrane protein</topology>
    </subcellularLocation>
</comment>
<dbReference type="CDD" id="cd01610">
    <property type="entry name" value="PAP2_like"/>
    <property type="match status" value="1"/>
</dbReference>
<dbReference type="Gene3D" id="1.20.144.10">
    <property type="entry name" value="Phosphatidic acid phosphatase type 2/haloperoxidase"/>
    <property type="match status" value="1"/>
</dbReference>
<feature type="transmembrane region" description="Helical" evidence="7">
    <location>
        <begin position="28"/>
        <end position="52"/>
    </location>
</feature>
<dbReference type="SUPFAM" id="SSF48317">
    <property type="entry name" value="Acid phosphatase/Vanadium-dependent haloperoxidase"/>
    <property type="match status" value="1"/>
</dbReference>
<dbReference type="GeneID" id="90994344"/>
<keyword evidence="2" id="KW-1003">Cell membrane</keyword>
<feature type="transmembrane region" description="Helical" evidence="7">
    <location>
        <begin position="58"/>
        <end position="77"/>
    </location>
</feature>
<dbReference type="InterPro" id="IPR000326">
    <property type="entry name" value="PAP2/HPO"/>
</dbReference>
<dbReference type="EMBL" id="FQTY01000006">
    <property type="protein sequence ID" value="SHE75347.1"/>
    <property type="molecule type" value="Genomic_DNA"/>
</dbReference>
<accession>A0A1M4W2B9</accession>
<organism evidence="9 10">
    <name type="scientific">Tissierella praeacuta DSM 18095</name>
    <dbReference type="NCBI Taxonomy" id="1123404"/>
    <lineage>
        <taxon>Bacteria</taxon>
        <taxon>Bacillati</taxon>
        <taxon>Bacillota</taxon>
        <taxon>Tissierellia</taxon>
        <taxon>Tissierellales</taxon>
        <taxon>Tissierellaceae</taxon>
        <taxon>Tissierella</taxon>
    </lineage>
</organism>